<keyword evidence="2" id="KW-0812">Transmembrane</keyword>
<keyword evidence="1" id="KW-0040">ANK repeat</keyword>
<reference evidence="3" key="1">
    <citation type="journal article" date="2021" name="Front. Plant Sci.">
        <title>Chromosome-Scale Genome Assembly for Chinese Sour Jujube and Insights Into Its Genome Evolution and Domestication Signature.</title>
        <authorList>
            <person name="Shen L.-Y."/>
            <person name="Luo H."/>
            <person name="Wang X.-L."/>
            <person name="Wang X.-M."/>
            <person name="Qiu X.-J."/>
            <person name="Liu H."/>
            <person name="Zhou S.-S."/>
            <person name="Jia K.-H."/>
            <person name="Nie S."/>
            <person name="Bao Y.-T."/>
            <person name="Zhang R.-G."/>
            <person name="Yun Q.-Z."/>
            <person name="Chai Y.-H."/>
            <person name="Lu J.-Y."/>
            <person name="Li Y."/>
            <person name="Zhao S.-W."/>
            <person name="Mao J.-F."/>
            <person name="Jia S.-G."/>
            <person name="Mao Y.-M."/>
        </authorList>
    </citation>
    <scope>NUCLEOTIDE SEQUENCE</scope>
    <source>
        <strain evidence="3">AT0</strain>
        <tissue evidence="3">Leaf</tissue>
    </source>
</reference>
<feature type="repeat" description="ANK" evidence="1">
    <location>
        <begin position="203"/>
        <end position="235"/>
    </location>
</feature>
<keyword evidence="2" id="KW-1133">Transmembrane helix</keyword>
<dbReference type="SUPFAM" id="SSF48403">
    <property type="entry name" value="Ankyrin repeat"/>
    <property type="match status" value="1"/>
</dbReference>
<dbReference type="InterPro" id="IPR002110">
    <property type="entry name" value="Ankyrin_rpt"/>
</dbReference>
<comment type="caution">
    <text evidence="3">The sequence shown here is derived from an EMBL/GenBank/DDBJ whole genome shotgun (WGS) entry which is preliminary data.</text>
</comment>
<dbReference type="AlphaFoldDB" id="A0A978VG20"/>
<proteinExistence type="predicted"/>
<dbReference type="InterPro" id="IPR036770">
    <property type="entry name" value="Ankyrin_rpt-contain_sf"/>
</dbReference>
<evidence type="ECO:0008006" key="5">
    <source>
        <dbReference type="Google" id="ProtNLM"/>
    </source>
</evidence>
<dbReference type="PANTHER" id="PTHR24128">
    <property type="entry name" value="HOMEOBOX PROTEIN WARIAI"/>
    <property type="match status" value="1"/>
</dbReference>
<dbReference type="PROSITE" id="PS50088">
    <property type="entry name" value="ANK_REPEAT"/>
    <property type="match status" value="1"/>
</dbReference>
<name>A0A978VG20_ZIZJJ</name>
<dbReference type="SMART" id="SM00248">
    <property type="entry name" value="ANK"/>
    <property type="match status" value="5"/>
</dbReference>
<dbReference type="PANTHER" id="PTHR24128:SF24">
    <property type="entry name" value="ANKYRIN REPEAT PROTEIN"/>
    <property type="match status" value="1"/>
</dbReference>
<dbReference type="EMBL" id="JAEACU010000005">
    <property type="protein sequence ID" value="KAH7529309.1"/>
    <property type="molecule type" value="Genomic_DNA"/>
</dbReference>
<evidence type="ECO:0000256" key="1">
    <source>
        <dbReference type="PROSITE-ProRule" id="PRU00023"/>
    </source>
</evidence>
<protein>
    <recommendedName>
        <fullName evidence="5">Ankyrin repeat-containing protein BDA1-like</fullName>
    </recommendedName>
</protein>
<gene>
    <name evidence="3" type="ORF">FEM48_Zijuj05G0170800</name>
</gene>
<dbReference type="Proteomes" id="UP000813462">
    <property type="component" value="Unassembled WGS sequence"/>
</dbReference>
<evidence type="ECO:0000313" key="3">
    <source>
        <dbReference type="EMBL" id="KAH7529309.1"/>
    </source>
</evidence>
<feature type="transmembrane region" description="Helical" evidence="2">
    <location>
        <begin position="341"/>
        <end position="364"/>
    </location>
</feature>
<dbReference type="OrthoDB" id="2157354at2759"/>
<organism evidence="3 4">
    <name type="scientific">Ziziphus jujuba var. spinosa</name>
    <dbReference type="NCBI Taxonomy" id="714518"/>
    <lineage>
        <taxon>Eukaryota</taxon>
        <taxon>Viridiplantae</taxon>
        <taxon>Streptophyta</taxon>
        <taxon>Embryophyta</taxon>
        <taxon>Tracheophyta</taxon>
        <taxon>Spermatophyta</taxon>
        <taxon>Magnoliopsida</taxon>
        <taxon>eudicotyledons</taxon>
        <taxon>Gunneridae</taxon>
        <taxon>Pentapetalae</taxon>
        <taxon>rosids</taxon>
        <taxon>fabids</taxon>
        <taxon>Rosales</taxon>
        <taxon>Rhamnaceae</taxon>
        <taxon>Paliureae</taxon>
        <taxon>Ziziphus</taxon>
    </lineage>
</organism>
<dbReference type="Gene3D" id="1.25.40.20">
    <property type="entry name" value="Ankyrin repeat-containing domain"/>
    <property type="match status" value="2"/>
</dbReference>
<dbReference type="PROSITE" id="PS50297">
    <property type="entry name" value="ANK_REP_REGION"/>
    <property type="match status" value="1"/>
</dbReference>
<keyword evidence="2" id="KW-0472">Membrane</keyword>
<evidence type="ECO:0000256" key="2">
    <source>
        <dbReference type="SAM" id="Phobius"/>
    </source>
</evidence>
<evidence type="ECO:0000313" key="4">
    <source>
        <dbReference type="Proteomes" id="UP000813462"/>
    </source>
</evidence>
<feature type="transmembrane region" description="Helical" evidence="2">
    <location>
        <begin position="301"/>
        <end position="321"/>
    </location>
</feature>
<dbReference type="Pfam" id="PF12796">
    <property type="entry name" value="Ank_2"/>
    <property type="match status" value="2"/>
</dbReference>
<sequence>MSKASSSILYMDHQNSLKNVAQQGDINKFYNLIQENTNLLDDIDALPFVDTPLHVAASHGKVQFAMEIISLKPSFVRKLNHDGFSPIHLALFNRQTDMVLRLLDYETDLVRLRGREGKTIFHYVAENGVDHAHQEEKLSLLAKFLLACPLSIRDVTNRRETALHIAVKNRNFHALCLLLGGLQRSLILNSHEIRNLINFKDGEGNSVLHIATATNQPQVVKLLLKNKIDVNAKNSNCLTALDMLHPHNREVRESLLHGGALSSKSLPQVAEYDDNLRSNITFKEHVSIFCRSFRKDTISSNLLLMLVAVILITAATSYQIAVSSLGGTWHDNNNVHLRYGFFIYNMANFLKLYLMILLIFLLVLV</sequence>
<accession>A0A978VG20</accession>